<dbReference type="Proteomes" id="UP001146120">
    <property type="component" value="Unassembled WGS sequence"/>
</dbReference>
<evidence type="ECO:0000313" key="2">
    <source>
        <dbReference type="Proteomes" id="UP001146120"/>
    </source>
</evidence>
<organism evidence="1 2">
    <name type="scientific">Lagenidium giganteum</name>
    <dbReference type="NCBI Taxonomy" id="4803"/>
    <lineage>
        <taxon>Eukaryota</taxon>
        <taxon>Sar</taxon>
        <taxon>Stramenopiles</taxon>
        <taxon>Oomycota</taxon>
        <taxon>Peronosporomycetes</taxon>
        <taxon>Pythiales</taxon>
        <taxon>Pythiaceae</taxon>
    </lineage>
</organism>
<dbReference type="EMBL" id="DAKRPA010000182">
    <property type="protein sequence ID" value="DAZ95974.1"/>
    <property type="molecule type" value="Genomic_DNA"/>
</dbReference>
<gene>
    <name evidence="1" type="ORF">N0F65_009275</name>
</gene>
<protein>
    <submittedName>
        <fullName evidence="1">Uncharacterized protein</fullName>
    </submittedName>
</protein>
<sequence length="86" mass="9664">MDASTVPQVSQHFPRVPQGCEKVAKTFFACFHEHGKQPQGVSDADIGNRALVQCKDSLEAYNACVDKIQPKKLFRVPEAYRVREES</sequence>
<reference evidence="1" key="2">
    <citation type="journal article" date="2023" name="Microbiol Resour">
        <title>Decontamination and Annotation of the Draft Genome Sequence of the Oomycete Lagenidium giganteum ARSEF 373.</title>
        <authorList>
            <person name="Morgan W.R."/>
            <person name="Tartar A."/>
        </authorList>
    </citation>
    <scope>NUCLEOTIDE SEQUENCE</scope>
    <source>
        <strain evidence="1">ARSEF 373</strain>
    </source>
</reference>
<comment type="caution">
    <text evidence="1">The sequence shown here is derived from an EMBL/GenBank/DDBJ whole genome shotgun (WGS) entry which is preliminary data.</text>
</comment>
<name>A0AAV2YRW9_9STRA</name>
<dbReference type="AlphaFoldDB" id="A0AAV2YRW9"/>
<evidence type="ECO:0000313" key="1">
    <source>
        <dbReference type="EMBL" id="DAZ95974.1"/>
    </source>
</evidence>
<reference evidence="1" key="1">
    <citation type="submission" date="2022-11" db="EMBL/GenBank/DDBJ databases">
        <authorList>
            <person name="Morgan W.R."/>
            <person name="Tartar A."/>
        </authorList>
    </citation>
    <scope>NUCLEOTIDE SEQUENCE</scope>
    <source>
        <strain evidence="1">ARSEF 373</strain>
    </source>
</reference>
<keyword evidence="2" id="KW-1185">Reference proteome</keyword>
<accession>A0AAV2YRW9</accession>
<proteinExistence type="predicted"/>